<dbReference type="Proteomes" id="UP000784294">
    <property type="component" value="Unassembled WGS sequence"/>
</dbReference>
<accession>A0A3S5B5W1</accession>
<gene>
    <name evidence="1" type="ORF">PXEA_LOCUS28030</name>
</gene>
<evidence type="ECO:0000313" key="1">
    <source>
        <dbReference type="EMBL" id="VEL34590.1"/>
    </source>
</evidence>
<keyword evidence="2" id="KW-1185">Reference proteome</keyword>
<dbReference type="AlphaFoldDB" id="A0A3S5B5W1"/>
<proteinExistence type="predicted"/>
<comment type="caution">
    <text evidence="1">The sequence shown here is derived from an EMBL/GenBank/DDBJ whole genome shotgun (WGS) entry which is preliminary data.</text>
</comment>
<reference evidence="1" key="1">
    <citation type="submission" date="2018-11" db="EMBL/GenBank/DDBJ databases">
        <authorList>
            <consortium name="Pathogen Informatics"/>
        </authorList>
    </citation>
    <scope>NUCLEOTIDE SEQUENCE</scope>
</reference>
<protein>
    <submittedName>
        <fullName evidence="1">Uncharacterized protein</fullName>
    </submittedName>
</protein>
<dbReference type="EMBL" id="CAAALY010247981">
    <property type="protein sequence ID" value="VEL34590.1"/>
    <property type="molecule type" value="Genomic_DNA"/>
</dbReference>
<sequence>MYTRVFFCKHTAKASRHSPLVRSRVARAAWRLYAGLVDEGVATSPPLATANGGGMEAVSCPFFPTTDQALAPPRVVRRASWVEWAYPTRSSQTNRRPLHR</sequence>
<name>A0A3S5B5W1_9PLAT</name>
<evidence type="ECO:0000313" key="2">
    <source>
        <dbReference type="Proteomes" id="UP000784294"/>
    </source>
</evidence>
<organism evidence="1 2">
    <name type="scientific">Protopolystoma xenopodis</name>
    <dbReference type="NCBI Taxonomy" id="117903"/>
    <lineage>
        <taxon>Eukaryota</taxon>
        <taxon>Metazoa</taxon>
        <taxon>Spiralia</taxon>
        <taxon>Lophotrochozoa</taxon>
        <taxon>Platyhelminthes</taxon>
        <taxon>Monogenea</taxon>
        <taxon>Polyopisthocotylea</taxon>
        <taxon>Polystomatidea</taxon>
        <taxon>Polystomatidae</taxon>
        <taxon>Protopolystoma</taxon>
    </lineage>
</organism>